<dbReference type="EnsemblMetazoa" id="XM_022787763">
    <property type="protein sequence ID" value="XP_022643498"/>
    <property type="gene ID" value="LOC111242860"/>
</dbReference>
<feature type="domain" description="Ig-like" evidence="1">
    <location>
        <begin position="53"/>
        <end position="167"/>
    </location>
</feature>
<reference evidence="2" key="1">
    <citation type="submission" date="2021-01" db="UniProtKB">
        <authorList>
            <consortium name="EnsemblMetazoa"/>
        </authorList>
    </citation>
    <scope>IDENTIFICATION</scope>
</reference>
<dbReference type="InterPro" id="IPR013783">
    <property type="entry name" value="Ig-like_fold"/>
</dbReference>
<dbReference type="PROSITE" id="PS50835">
    <property type="entry name" value="IG_LIKE"/>
    <property type="match status" value="1"/>
</dbReference>
<dbReference type="PANTHER" id="PTHR21261">
    <property type="entry name" value="BEAT PROTEIN"/>
    <property type="match status" value="1"/>
</dbReference>
<sequence>MLVGLPRRLRWWASSSRRTGSSVQNIGSLVLSIIPIWVNWCLAWNGVSGVKIERLSIPSSVENGTADSVILDCIYSYSQDDQQLVVKWFFNKDPKPIYQWIPDLSKRSYTSSPRFEGHINRHYVASQDWYTRYRALNILRPTTDMSGTYSCSVTSLQSQDTRAADMIVYAKPKKFDLSFLQPEDSEETQFRCQVEGIFPQPQVLMYRVEQMNIAGGEYMNVDNMTGQLNYSVQPIAERRLADGTSEVRESALSVQAQQRRAARDGYSTILTTSLSNRHFRRGHSTARHLFFCVYSIPSTDIKQTRVLEFYPERYISGTTSRHTSILNYLVLVFGYLAFLQRITATSLL</sequence>
<evidence type="ECO:0000313" key="2">
    <source>
        <dbReference type="EnsemblMetazoa" id="XP_022643498"/>
    </source>
</evidence>
<proteinExistence type="predicted"/>
<dbReference type="Gene3D" id="2.60.40.10">
    <property type="entry name" value="Immunoglobulins"/>
    <property type="match status" value="1"/>
</dbReference>
<keyword evidence="3" id="KW-1185">Reference proteome</keyword>
<dbReference type="GeneID" id="111242860"/>
<dbReference type="InterPro" id="IPR007110">
    <property type="entry name" value="Ig-like_dom"/>
</dbReference>
<evidence type="ECO:0000259" key="1">
    <source>
        <dbReference type="PROSITE" id="PS50835"/>
    </source>
</evidence>
<dbReference type="KEGG" id="vde:111242860"/>
<dbReference type="Proteomes" id="UP000594260">
    <property type="component" value="Unplaced"/>
</dbReference>
<dbReference type="PANTHER" id="PTHR21261:SF2">
    <property type="entry name" value="GH04238P-RELATED"/>
    <property type="match status" value="1"/>
</dbReference>
<dbReference type="FunCoup" id="A0A7M7IYR7">
    <property type="interactions" value="10"/>
</dbReference>
<dbReference type="AlphaFoldDB" id="A0A7M7IYR7"/>
<name>A0A7M7IYR7_VARDE</name>
<dbReference type="OMA" id="DSEDQIM"/>
<dbReference type="InterPro" id="IPR036179">
    <property type="entry name" value="Ig-like_dom_sf"/>
</dbReference>
<dbReference type="RefSeq" id="XP_022643498.1">
    <property type="nucleotide sequence ID" value="XM_022787763.1"/>
</dbReference>
<organism evidence="2 3">
    <name type="scientific">Varroa destructor</name>
    <name type="common">Honeybee mite</name>
    <dbReference type="NCBI Taxonomy" id="109461"/>
    <lineage>
        <taxon>Eukaryota</taxon>
        <taxon>Metazoa</taxon>
        <taxon>Ecdysozoa</taxon>
        <taxon>Arthropoda</taxon>
        <taxon>Chelicerata</taxon>
        <taxon>Arachnida</taxon>
        <taxon>Acari</taxon>
        <taxon>Parasitiformes</taxon>
        <taxon>Mesostigmata</taxon>
        <taxon>Gamasina</taxon>
        <taxon>Dermanyssoidea</taxon>
        <taxon>Varroidae</taxon>
        <taxon>Varroa</taxon>
    </lineage>
</organism>
<dbReference type="SUPFAM" id="SSF48726">
    <property type="entry name" value="Immunoglobulin"/>
    <property type="match status" value="1"/>
</dbReference>
<protein>
    <recommendedName>
        <fullName evidence="1">Ig-like domain-containing protein</fullName>
    </recommendedName>
</protein>
<dbReference type="OrthoDB" id="6478865at2759"/>
<dbReference type="InParanoid" id="A0A7M7IYR7"/>
<accession>A0A7M7IYR7</accession>
<evidence type="ECO:0000313" key="3">
    <source>
        <dbReference type="Proteomes" id="UP000594260"/>
    </source>
</evidence>